<protein>
    <recommendedName>
        <fullName evidence="3">Beta-galactosidase trimerisation domain-containing protein</fullName>
    </recommendedName>
</protein>
<dbReference type="InterPro" id="IPR029062">
    <property type="entry name" value="Class_I_gatase-like"/>
</dbReference>
<feature type="non-terminal residue" evidence="1">
    <location>
        <position position="1"/>
    </location>
</feature>
<organism evidence="1 2">
    <name type="scientific">Candidatus Desantisbacteria bacterium CG_4_10_14_0_8_um_filter_48_22</name>
    <dbReference type="NCBI Taxonomy" id="1974543"/>
    <lineage>
        <taxon>Bacteria</taxon>
        <taxon>Candidatus Desantisiibacteriota</taxon>
    </lineage>
</organism>
<evidence type="ECO:0000313" key="2">
    <source>
        <dbReference type="Proteomes" id="UP000229307"/>
    </source>
</evidence>
<sequence>KFSIDLRKHAESKWGEAALIGHDTWCNTIGDAAAARELRVGSLASWKYRKWWKNGGRSDHGESGHVEFDYYGESLATSWSKGAKPEWGYYGFWVLKPEGKPAGDSISDIEAAFGLSSRYSHQLIPVRGISTRKSKILSIFPENFAFHYPMHQWYTATGYAEWLTDMELSWYSETTGGKIIYCGNRYDALIVQYAPLISKEAFARIKSFIGTGGTVIWLGPPPLRYYEGGNAKKDFENLIGAQVLSDDLTSAVSCAGKKVDFIEELMHIGSMGIEDCGRMHYWIDFGQTEPVREVGYRSLVFPVRPKTAAEVAKVSGMDVGTVAQAGKGRIIYLGFCPSFEILYRVLEKYGLAPEVVKISHDTDFFVTEFENGAVTITRHLLGRLDPAKRDLKFDMNILGHDVKYEGQRVMSYLLDKNYRLDGFMGIGCKEVNIGGRSYFFASEPRSFGFGPVPGAKNRKTYLLRIFKPGDHKEKFGLTLPIDVSSWKKPVLIADTEKNGEGEVRTELAKAGSVHLEIQAADAHADLFITDIG</sequence>
<gene>
    <name evidence="1" type="ORF">COY52_00730</name>
</gene>
<proteinExistence type="predicted"/>
<accession>A0A2M7SFC1</accession>
<dbReference type="AlphaFoldDB" id="A0A2M7SFC1"/>
<dbReference type="Gene3D" id="3.40.50.880">
    <property type="match status" value="1"/>
</dbReference>
<name>A0A2M7SFC1_9BACT</name>
<dbReference type="Proteomes" id="UP000229307">
    <property type="component" value="Unassembled WGS sequence"/>
</dbReference>
<evidence type="ECO:0008006" key="3">
    <source>
        <dbReference type="Google" id="ProtNLM"/>
    </source>
</evidence>
<dbReference type="EMBL" id="PFMR01000025">
    <property type="protein sequence ID" value="PIZ18190.1"/>
    <property type="molecule type" value="Genomic_DNA"/>
</dbReference>
<evidence type="ECO:0000313" key="1">
    <source>
        <dbReference type="EMBL" id="PIZ18190.1"/>
    </source>
</evidence>
<comment type="caution">
    <text evidence="1">The sequence shown here is derived from an EMBL/GenBank/DDBJ whole genome shotgun (WGS) entry which is preliminary data.</text>
</comment>
<reference evidence="2" key="1">
    <citation type="submission" date="2017-09" db="EMBL/GenBank/DDBJ databases">
        <title>Depth-based differentiation of microbial function through sediment-hosted aquifers and enrichment of novel symbionts in the deep terrestrial subsurface.</title>
        <authorList>
            <person name="Probst A.J."/>
            <person name="Ladd B."/>
            <person name="Jarett J.K."/>
            <person name="Geller-Mcgrath D.E."/>
            <person name="Sieber C.M.K."/>
            <person name="Emerson J.B."/>
            <person name="Anantharaman K."/>
            <person name="Thomas B.C."/>
            <person name="Malmstrom R."/>
            <person name="Stieglmeier M."/>
            <person name="Klingl A."/>
            <person name="Woyke T."/>
            <person name="Ryan C.M."/>
            <person name="Banfield J.F."/>
        </authorList>
    </citation>
    <scope>NUCLEOTIDE SEQUENCE [LARGE SCALE GENOMIC DNA]</scope>
</reference>